<evidence type="ECO:0000313" key="3">
    <source>
        <dbReference type="EMBL" id="KAE8022083.1"/>
    </source>
</evidence>
<reference evidence="3 4" key="1">
    <citation type="submission" date="2019-06" db="EMBL/GenBank/DDBJ databases">
        <title>A chromosomal-level reference genome of Carpinus fangiana (Coryloideae, Betulaceae).</title>
        <authorList>
            <person name="Yang X."/>
            <person name="Wang Z."/>
            <person name="Zhang L."/>
            <person name="Hao G."/>
            <person name="Liu J."/>
            <person name="Yang Y."/>
        </authorList>
    </citation>
    <scope>NUCLEOTIDE SEQUENCE [LARGE SCALE GENOMIC DNA]</scope>
    <source>
        <strain evidence="3">Cfa_2016G</strain>
        <tissue evidence="3">Leaf</tissue>
    </source>
</reference>
<name>A0A5N6QWZ8_9ROSI</name>
<accession>A0A5N6QWZ8</accession>
<gene>
    <name evidence="3" type="ORF">FH972_007916</name>
</gene>
<feature type="compositionally biased region" description="Basic and acidic residues" evidence="1">
    <location>
        <begin position="164"/>
        <end position="181"/>
    </location>
</feature>
<feature type="compositionally biased region" description="Basic and acidic residues" evidence="1">
    <location>
        <begin position="41"/>
        <end position="75"/>
    </location>
</feature>
<feature type="compositionally biased region" description="Polar residues" evidence="1">
    <location>
        <begin position="20"/>
        <end position="40"/>
    </location>
</feature>
<dbReference type="PANTHER" id="PTHR21726">
    <property type="entry name" value="PHOSPHATIDYLINOSITOL N-ACETYLGLUCOSAMINYLTRANSFERASE SUBUNIT P DOWN SYNDROME CRITICAL REGION PROTEIN 5 -RELATED"/>
    <property type="match status" value="1"/>
</dbReference>
<feature type="region of interest" description="Disordered" evidence="1">
    <location>
        <begin position="1"/>
        <end position="122"/>
    </location>
</feature>
<keyword evidence="4" id="KW-1185">Reference proteome</keyword>
<dbReference type="Proteomes" id="UP000327013">
    <property type="component" value="Chromosome 3"/>
</dbReference>
<dbReference type="OrthoDB" id="1928505at2759"/>
<feature type="compositionally biased region" description="Polar residues" evidence="1">
    <location>
        <begin position="78"/>
        <end position="88"/>
    </location>
</feature>
<evidence type="ECO:0000259" key="2">
    <source>
        <dbReference type="Pfam" id="PF14309"/>
    </source>
</evidence>
<evidence type="ECO:0000313" key="4">
    <source>
        <dbReference type="Proteomes" id="UP000327013"/>
    </source>
</evidence>
<organism evidence="3 4">
    <name type="scientific">Carpinus fangiana</name>
    <dbReference type="NCBI Taxonomy" id="176857"/>
    <lineage>
        <taxon>Eukaryota</taxon>
        <taxon>Viridiplantae</taxon>
        <taxon>Streptophyta</taxon>
        <taxon>Embryophyta</taxon>
        <taxon>Tracheophyta</taxon>
        <taxon>Spermatophyta</taxon>
        <taxon>Magnoliopsida</taxon>
        <taxon>eudicotyledons</taxon>
        <taxon>Gunneridae</taxon>
        <taxon>Pentapetalae</taxon>
        <taxon>rosids</taxon>
        <taxon>fabids</taxon>
        <taxon>Fagales</taxon>
        <taxon>Betulaceae</taxon>
        <taxon>Carpinus</taxon>
    </lineage>
</organism>
<dbReference type="EMBL" id="CM017323">
    <property type="protein sequence ID" value="KAE8022083.1"/>
    <property type="molecule type" value="Genomic_DNA"/>
</dbReference>
<feature type="domain" description="DUF4378" evidence="2">
    <location>
        <begin position="464"/>
        <end position="624"/>
    </location>
</feature>
<dbReference type="AlphaFoldDB" id="A0A5N6QWZ8"/>
<sequence length="634" mass="70423">MEGESSQRSLRTRSALFASNFVNASSQDSGWSKSRSPASSHEQERDALFQRSKDQEASLVAQEKDNIRIRNEPITEGHGQSNLSSQTRKPQKDESSSIAFKHRTQPQDHILLGGDRIPPRSKLNNLQSRRVSTAGNATGGNKDFVALNRSLSGRIRPRVPNKVDSSKFDTERKACNGRDDSLPQLRTSVRKRRTINLSGQAESTGLANSTFAKQRNVRSDTLTGKGVGNAHSMNGNCVKSRLASQGDGKRAVGNKETDVISFTFNSPVRHKTGIPRNENGTISFQKPLPLRRDALGALLEQKLKELTCQEDDELTTGTPAKRPTAMILQELISALTAEQHFSQYGNMFNKEIAFKTKAEMERFAASVREGHHLSPGSVLEASFSSSSLDESPVPGHMLCPDFMDYCYDRLQPLGPNADLLDSATSLDKGRTVGEVVIDFVRNVSKMLDIINVTGAGLSGSKLTHAKEVILNAELLFGTTTSHYLDGMKGFLVSPCLLDELESFAHVAWTNSKDFIGLEDSIEGNQLRRFLFDFLVECLESKYVRYCNAGFKMWSRLPSCMSTKRLIVDVAEEVRRWRDLAGMVPDEIIDWEMSYSLGKWTDFDIEAFEAGAEIDGDILQILVEEIVMDLLECRL</sequence>
<proteinExistence type="predicted"/>
<protein>
    <recommendedName>
        <fullName evidence="2">DUF4378 domain-containing protein</fullName>
    </recommendedName>
</protein>
<evidence type="ECO:0000256" key="1">
    <source>
        <dbReference type="SAM" id="MobiDB-lite"/>
    </source>
</evidence>
<dbReference type="Pfam" id="PF14309">
    <property type="entry name" value="DUF4378"/>
    <property type="match status" value="1"/>
</dbReference>
<feature type="region of interest" description="Disordered" evidence="1">
    <location>
        <begin position="156"/>
        <end position="182"/>
    </location>
</feature>
<dbReference type="PANTHER" id="PTHR21726:SF61">
    <property type="entry name" value="DNAA INITIATOR-ASSOCIATING PROTEIN"/>
    <property type="match status" value="1"/>
</dbReference>
<dbReference type="InterPro" id="IPR025486">
    <property type="entry name" value="DUF4378"/>
</dbReference>